<sequence>MEILKTGLFLLICGISIPIIVIALIVYGIGRMLGLGLYVSLKGLFNNKKGNKEEN</sequence>
<evidence type="ECO:0000313" key="3">
    <source>
        <dbReference type="EMBL" id="QJA91814.1"/>
    </source>
</evidence>
<feature type="transmembrane region" description="Helical" evidence="1">
    <location>
        <begin position="7"/>
        <end position="29"/>
    </location>
</feature>
<dbReference type="EMBL" id="MT143015">
    <property type="protein sequence ID" value="QJA91814.1"/>
    <property type="molecule type" value="Genomic_DNA"/>
</dbReference>
<organism evidence="2">
    <name type="scientific">viral metagenome</name>
    <dbReference type="NCBI Taxonomy" id="1070528"/>
    <lineage>
        <taxon>unclassified sequences</taxon>
        <taxon>metagenomes</taxon>
        <taxon>organismal metagenomes</taxon>
    </lineage>
</organism>
<dbReference type="EMBL" id="MT142222">
    <property type="protein sequence ID" value="QJA76390.1"/>
    <property type="molecule type" value="Genomic_DNA"/>
</dbReference>
<keyword evidence="1" id="KW-1133">Transmembrane helix</keyword>
<dbReference type="AlphaFoldDB" id="A0A6M3K208"/>
<gene>
    <name evidence="2" type="ORF">MM415A01518_0006</name>
    <name evidence="3" type="ORF">MM415B03252_0009</name>
</gene>
<protein>
    <submittedName>
        <fullName evidence="2">Uncharacterized protein</fullName>
    </submittedName>
</protein>
<keyword evidence="1" id="KW-0472">Membrane</keyword>
<proteinExistence type="predicted"/>
<evidence type="ECO:0000256" key="1">
    <source>
        <dbReference type="SAM" id="Phobius"/>
    </source>
</evidence>
<keyword evidence="1" id="KW-0812">Transmembrane</keyword>
<name>A0A6M3K208_9ZZZZ</name>
<reference evidence="2" key="1">
    <citation type="submission" date="2020-03" db="EMBL/GenBank/DDBJ databases">
        <title>The deep terrestrial virosphere.</title>
        <authorList>
            <person name="Holmfeldt K."/>
            <person name="Nilsson E."/>
            <person name="Simone D."/>
            <person name="Lopez-Fernandez M."/>
            <person name="Wu X."/>
            <person name="de Brujin I."/>
            <person name="Lundin D."/>
            <person name="Andersson A."/>
            <person name="Bertilsson S."/>
            <person name="Dopson M."/>
        </authorList>
    </citation>
    <scope>NUCLEOTIDE SEQUENCE</scope>
    <source>
        <strain evidence="2">MM415A01518</strain>
        <strain evidence="3">MM415B03252</strain>
    </source>
</reference>
<accession>A0A6M3K208</accession>
<evidence type="ECO:0000313" key="2">
    <source>
        <dbReference type="EMBL" id="QJA76390.1"/>
    </source>
</evidence>